<dbReference type="PROSITE" id="PS50850">
    <property type="entry name" value="MFS"/>
    <property type="match status" value="1"/>
</dbReference>
<gene>
    <name evidence="7" type="ORF">ACFPZ3_31030</name>
</gene>
<dbReference type="InterPro" id="IPR020846">
    <property type="entry name" value="MFS_dom"/>
</dbReference>
<dbReference type="Proteomes" id="UP001596058">
    <property type="component" value="Unassembled WGS sequence"/>
</dbReference>
<feature type="transmembrane region" description="Helical" evidence="5">
    <location>
        <begin position="317"/>
        <end position="338"/>
    </location>
</feature>
<evidence type="ECO:0000256" key="4">
    <source>
        <dbReference type="ARBA" id="ARBA00023136"/>
    </source>
</evidence>
<feature type="transmembrane region" description="Helical" evidence="5">
    <location>
        <begin position="344"/>
        <end position="364"/>
    </location>
</feature>
<keyword evidence="8" id="KW-1185">Reference proteome</keyword>
<keyword evidence="4 5" id="KW-0472">Membrane</keyword>
<comment type="caution">
    <text evidence="7">The sequence shown here is derived from an EMBL/GenBank/DDBJ whole genome shotgun (WGS) entry which is preliminary data.</text>
</comment>
<keyword evidence="3 5" id="KW-1133">Transmembrane helix</keyword>
<reference evidence="8" key="1">
    <citation type="journal article" date="2019" name="Int. J. Syst. Evol. Microbiol.">
        <title>The Global Catalogue of Microorganisms (GCM) 10K type strain sequencing project: providing services to taxonomists for standard genome sequencing and annotation.</title>
        <authorList>
            <consortium name="The Broad Institute Genomics Platform"/>
            <consortium name="The Broad Institute Genome Sequencing Center for Infectious Disease"/>
            <person name="Wu L."/>
            <person name="Ma J."/>
        </authorList>
    </citation>
    <scope>NUCLEOTIDE SEQUENCE [LARGE SCALE GENOMIC DNA]</scope>
    <source>
        <strain evidence="8">CCUG 53903</strain>
    </source>
</reference>
<dbReference type="Pfam" id="PF07690">
    <property type="entry name" value="MFS_1"/>
    <property type="match status" value="1"/>
</dbReference>
<feature type="transmembrane region" description="Helical" evidence="5">
    <location>
        <begin position="125"/>
        <end position="150"/>
    </location>
</feature>
<evidence type="ECO:0000256" key="2">
    <source>
        <dbReference type="ARBA" id="ARBA00022692"/>
    </source>
</evidence>
<dbReference type="InterPro" id="IPR036259">
    <property type="entry name" value="MFS_trans_sf"/>
</dbReference>
<feature type="transmembrane region" description="Helical" evidence="5">
    <location>
        <begin position="282"/>
        <end position="305"/>
    </location>
</feature>
<name>A0ABW1CUF1_9ACTN</name>
<dbReference type="Gene3D" id="1.20.1250.20">
    <property type="entry name" value="MFS general substrate transporter like domains"/>
    <property type="match status" value="1"/>
</dbReference>
<feature type="transmembrane region" description="Helical" evidence="5">
    <location>
        <begin position="222"/>
        <end position="242"/>
    </location>
</feature>
<evidence type="ECO:0000313" key="8">
    <source>
        <dbReference type="Proteomes" id="UP001596058"/>
    </source>
</evidence>
<dbReference type="InterPro" id="IPR052714">
    <property type="entry name" value="MFS_Exporter"/>
</dbReference>
<evidence type="ECO:0000256" key="1">
    <source>
        <dbReference type="ARBA" id="ARBA00004651"/>
    </source>
</evidence>
<feature type="transmembrane region" description="Helical" evidence="5">
    <location>
        <begin position="254"/>
        <end position="276"/>
    </location>
</feature>
<dbReference type="PANTHER" id="PTHR23531:SF1">
    <property type="entry name" value="QUINOLENE RESISTANCE PROTEIN NORA"/>
    <property type="match status" value="1"/>
</dbReference>
<feature type="transmembrane region" description="Helical" evidence="5">
    <location>
        <begin position="156"/>
        <end position="174"/>
    </location>
</feature>
<dbReference type="SUPFAM" id="SSF103473">
    <property type="entry name" value="MFS general substrate transporter"/>
    <property type="match status" value="1"/>
</dbReference>
<dbReference type="RefSeq" id="WP_379517829.1">
    <property type="nucleotide sequence ID" value="NZ_JBHSPA010000036.1"/>
</dbReference>
<protein>
    <submittedName>
        <fullName evidence="7">MFS transporter</fullName>
    </submittedName>
</protein>
<evidence type="ECO:0000256" key="5">
    <source>
        <dbReference type="SAM" id="Phobius"/>
    </source>
</evidence>
<feature type="transmembrane region" description="Helical" evidence="5">
    <location>
        <begin position="34"/>
        <end position="53"/>
    </location>
</feature>
<evidence type="ECO:0000256" key="3">
    <source>
        <dbReference type="ARBA" id="ARBA00022989"/>
    </source>
</evidence>
<organism evidence="7 8">
    <name type="scientific">Nonomuraea insulae</name>
    <dbReference type="NCBI Taxonomy" id="1616787"/>
    <lineage>
        <taxon>Bacteria</taxon>
        <taxon>Bacillati</taxon>
        <taxon>Actinomycetota</taxon>
        <taxon>Actinomycetes</taxon>
        <taxon>Streptosporangiales</taxon>
        <taxon>Streptosporangiaceae</taxon>
        <taxon>Nonomuraea</taxon>
    </lineage>
</organism>
<feature type="transmembrane region" description="Helical" evidence="5">
    <location>
        <begin position="195"/>
        <end position="216"/>
    </location>
</feature>
<feature type="transmembrane region" description="Helical" evidence="5">
    <location>
        <begin position="7"/>
        <end position="28"/>
    </location>
</feature>
<evidence type="ECO:0000259" key="6">
    <source>
        <dbReference type="PROSITE" id="PS50850"/>
    </source>
</evidence>
<comment type="subcellular location">
    <subcellularLocation>
        <location evidence="1">Cell membrane</location>
        <topology evidence="1">Multi-pass membrane protein</topology>
    </subcellularLocation>
</comment>
<evidence type="ECO:0000313" key="7">
    <source>
        <dbReference type="EMBL" id="MFC5828325.1"/>
    </source>
</evidence>
<dbReference type="PANTHER" id="PTHR23531">
    <property type="entry name" value="QUINOLENE RESISTANCE PROTEIN NORA"/>
    <property type="match status" value="1"/>
</dbReference>
<proteinExistence type="predicted"/>
<keyword evidence="2 5" id="KW-0812">Transmembrane</keyword>
<dbReference type="EMBL" id="JBHSPA010000036">
    <property type="protein sequence ID" value="MFC5828325.1"/>
    <property type="molecule type" value="Genomic_DNA"/>
</dbReference>
<feature type="domain" description="Major facilitator superfamily (MFS) profile" evidence="6">
    <location>
        <begin position="1"/>
        <end position="370"/>
    </location>
</feature>
<accession>A0ABW1CUF1</accession>
<feature type="transmembrane region" description="Helical" evidence="5">
    <location>
        <begin position="95"/>
        <end position="113"/>
    </location>
</feature>
<sequence length="376" mass="37724">MVLLGMASLASMTSFYLLVPVVPLYTASHGWGDVGAGLSTGVTMLATVLMELLTPALLSRYGYRAGMALGVILLGASSAPLVLSPALPMVLATSLARGVGLAIVVVAGPAMVAQSAPAERRGQALAVYGVVVGIPAIIGLPAGLWLVPLIGYEPVFLMGTALALLALIGVPGLPSESTPAERHGGVLGALRQAGLARPVLVFAAITLAAGVVLTFLPLAVPVASSGTAAAALLAHSCAMPAARWAAGRYGDRHGTAVLLIPAVLASAAGMAGLVWLDNAYAVIAGAALFGAGFGAAQNVTLALMFERSSPSRFGQVSALWNLAYDGGMGLGAVGFGLVAGPAGYPAGFALISAVLALALLPSWLDTRSERKTNNER</sequence>
<dbReference type="InterPro" id="IPR011701">
    <property type="entry name" value="MFS"/>
</dbReference>
<feature type="transmembrane region" description="Helical" evidence="5">
    <location>
        <begin position="65"/>
        <end position="83"/>
    </location>
</feature>